<evidence type="ECO:0000256" key="4">
    <source>
        <dbReference type="ARBA" id="ARBA00023015"/>
    </source>
</evidence>
<evidence type="ECO:0000256" key="2">
    <source>
        <dbReference type="ARBA" id="ARBA00008409"/>
    </source>
</evidence>
<dbReference type="AlphaFoldDB" id="C3ZIS3"/>
<reference evidence="8" key="1">
    <citation type="journal article" date="2008" name="Nature">
        <title>The amphioxus genome and the evolution of the chordate karyotype.</title>
        <authorList>
            <consortium name="US DOE Joint Genome Institute (JGI-PGF)"/>
            <person name="Putnam N.H."/>
            <person name="Butts T."/>
            <person name="Ferrier D.E.K."/>
            <person name="Furlong R.F."/>
            <person name="Hellsten U."/>
            <person name="Kawashima T."/>
            <person name="Robinson-Rechavi M."/>
            <person name="Shoguchi E."/>
            <person name="Terry A."/>
            <person name="Yu J.-K."/>
            <person name="Benito-Gutierrez E.L."/>
            <person name="Dubchak I."/>
            <person name="Garcia-Fernandez J."/>
            <person name="Gibson-Brown J.J."/>
            <person name="Grigoriev I.V."/>
            <person name="Horton A.C."/>
            <person name="de Jong P.J."/>
            <person name="Jurka J."/>
            <person name="Kapitonov V.V."/>
            <person name="Kohara Y."/>
            <person name="Kuroki Y."/>
            <person name="Lindquist E."/>
            <person name="Lucas S."/>
            <person name="Osoegawa K."/>
            <person name="Pennacchio L.A."/>
            <person name="Salamov A.A."/>
            <person name="Satou Y."/>
            <person name="Sauka-Spengler T."/>
            <person name="Schmutz J."/>
            <person name="Shin-I T."/>
            <person name="Toyoda A."/>
            <person name="Bronner-Fraser M."/>
            <person name="Fujiyama A."/>
            <person name="Holland L.Z."/>
            <person name="Holland P.W.H."/>
            <person name="Satoh N."/>
            <person name="Rokhsar D.S."/>
        </authorList>
    </citation>
    <scope>NUCLEOTIDE SEQUENCE [LARGE SCALE GENOMIC DNA]</scope>
    <source>
        <strain evidence="8">S238N-H82</strain>
        <tissue evidence="8">Testes</tissue>
    </source>
</reference>
<dbReference type="GO" id="GO:0000122">
    <property type="term" value="P:negative regulation of transcription by RNA polymerase II"/>
    <property type="evidence" value="ECO:0007669"/>
    <property type="project" value="InterPro"/>
</dbReference>
<dbReference type="GO" id="GO:0004861">
    <property type="term" value="F:cyclin-dependent protein serine/threonine kinase inhibitor activity"/>
    <property type="evidence" value="ECO:0007669"/>
    <property type="project" value="InterPro"/>
</dbReference>
<keyword evidence="6" id="KW-0804">Transcription</keyword>
<dbReference type="InParanoid" id="C3ZIS3"/>
<dbReference type="GO" id="GO:0005737">
    <property type="term" value="C:cytoplasm"/>
    <property type="evidence" value="ECO:0007669"/>
    <property type="project" value="InterPro"/>
</dbReference>
<evidence type="ECO:0000256" key="3">
    <source>
        <dbReference type="ARBA" id="ARBA00022491"/>
    </source>
</evidence>
<accession>C3ZIS3</accession>
<evidence type="ECO:0000256" key="1">
    <source>
        <dbReference type="ARBA" id="ARBA00004123"/>
    </source>
</evidence>
<dbReference type="PANTHER" id="PTHR13469:SF8">
    <property type="entry name" value="HEXIM P-TEFB COMPLEX SUBUNIT 1"/>
    <property type="match status" value="1"/>
</dbReference>
<protein>
    <submittedName>
        <fullName evidence="8">Uncharacterized protein</fullName>
    </submittedName>
</protein>
<comment type="similarity">
    <text evidence="2">Belongs to the HEXIM family.</text>
</comment>
<dbReference type="GO" id="GO:0005634">
    <property type="term" value="C:nucleus"/>
    <property type="evidence" value="ECO:0007669"/>
    <property type="project" value="UniProtKB-SubCell"/>
</dbReference>
<comment type="subcellular location">
    <subcellularLocation>
        <location evidence="1">Nucleus</location>
    </subcellularLocation>
</comment>
<dbReference type="PANTHER" id="PTHR13469">
    <property type="entry name" value="HEXAMETHYLENE BISACETAMIDE INDUCIBLE 1"/>
    <property type="match status" value="1"/>
</dbReference>
<keyword evidence="7" id="KW-0539">Nucleus</keyword>
<sequence>MCGSRICRMQPTLTLRRRRCVRRGKKKASLARRKTLGSPQCCANTTLHRVNRQPCLRPRQTICAPANTTQFLMDDRFCYSTDSMSRCAEPCSPPHALNQRIPSPARNPFHIDYVYQSQDEDNRLRETFMEQDFTEVYETFLCSFSQTEFAEELEAFGGHLSHTPSPRRNDEDDSYCPTAEDKEFYVDFMEKNFEDMYSEASTGTDMVAMVTRSCPGLPIQPHLG</sequence>
<keyword evidence="4" id="KW-0805">Transcription regulation</keyword>
<name>C3ZIS3_BRAFL</name>
<keyword evidence="3" id="KW-0678">Repressor</keyword>
<organism>
    <name type="scientific">Branchiostoma floridae</name>
    <name type="common">Florida lancelet</name>
    <name type="synonym">Amphioxus</name>
    <dbReference type="NCBI Taxonomy" id="7739"/>
    <lineage>
        <taxon>Eukaryota</taxon>
        <taxon>Metazoa</taxon>
        <taxon>Chordata</taxon>
        <taxon>Cephalochordata</taxon>
        <taxon>Leptocardii</taxon>
        <taxon>Amphioxiformes</taxon>
        <taxon>Branchiostomatidae</taxon>
        <taxon>Branchiostoma</taxon>
    </lineage>
</organism>
<evidence type="ECO:0000256" key="7">
    <source>
        <dbReference type="ARBA" id="ARBA00023242"/>
    </source>
</evidence>
<keyword evidence="5" id="KW-0175">Coiled coil</keyword>
<dbReference type="Pfam" id="PF15313">
    <property type="entry name" value="HEXIM"/>
    <property type="match status" value="1"/>
</dbReference>
<dbReference type="GO" id="GO:0017069">
    <property type="term" value="F:snRNA binding"/>
    <property type="evidence" value="ECO:0007669"/>
    <property type="project" value="InterPro"/>
</dbReference>
<dbReference type="InterPro" id="IPR024872">
    <property type="entry name" value="HEXIM"/>
</dbReference>
<dbReference type="EMBL" id="GG666629">
    <property type="protein sequence ID" value="EEN47524.1"/>
    <property type="molecule type" value="Genomic_DNA"/>
</dbReference>
<evidence type="ECO:0000256" key="5">
    <source>
        <dbReference type="ARBA" id="ARBA00023054"/>
    </source>
</evidence>
<proteinExistence type="inferred from homology"/>
<evidence type="ECO:0000256" key="6">
    <source>
        <dbReference type="ARBA" id="ARBA00023163"/>
    </source>
</evidence>
<gene>
    <name evidence="8" type="ORF">BRAFLDRAFT_131051</name>
</gene>
<evidence type="ECO:0000313" key="8">
    <source>
        <dbReference type="EMBL" id="EEN47524.1"/>
    </source>
</evidence>